<dbReference type="Gene3D" id="3.40.50.880">
    <property type="match status" value="1"/>
</dbReference>
<gene>
    <name evidence="4" type="ORF">K7G82_14000</name>
</gene>
<dbReference type="InterPro" id="IPR002818">
    <property type="entry name" value="DJ-1/PfpI"/>
</dbReference>
<dbReference type="InterPro" id="IPR029062">
    <property type="entry name" value="Class_I_gatase-like"/>
</dbReference>
<evidence type="ECO:0000313" key="4">
    <source>
        <dbReference type="EMBL" id="MBY8823412.1"/>
    </source>
</evidence>
<proteinExistence type="predicted"/>
<dbReference type="EMBL" id="JAINVV010000006">
    <property type="protein sequence ID" value="MBY8823412.1"/>
    <property type="molecule type" value="Genomic_DNA"/>
</dbReference>
<keyword evidence="2" id="KW-0804">Transcription</keyword>
<feature type="domain" description="HTH araC/xylS-type" evidence="3">
    <location>
        <begin position="227"/>
        <end position="325"/>
    </location>
</feature>
<dbReference type="PANTHER" id="PTHR43130">
    <property type="entry name" value="ARAC-FAMILY TRANSCRIPTIONAL REGULATOR"/>
    <property type="match status" value="1"/>
</dbReference>
<dbReference type="InterPro" id="IPR009057">
    <property type="entry name" value="Homeodomain-like_sf"/>
</dbReference>
<accession>A0ABS7PSP7</accession>
<dbReference type="InterPro" id="IPR052158">
    <property type="entry name" value="INH-QAR"/>
</dbReference>
<dbReference type="Pfam" id="PF01965">
    <property type="entry name" value="DJ-1_PfpI"/>
    <property type="match status" value="1"/>
</dbReference>
<dbReference type="RefSeq" id="WP_222990522.1">
    <property type="nucleotide sequence ID" value="NZ_JAINVV010000006.1"/>
</dbReference>
<dbReference type="Gene3D" id="1.10.10.60">
    <property type="entry name" value="Homeodomain-like"/>
    <property type="match status" value="1"/>
</dbReference>
<dbReference type="PANTHER" id="PTHR43130:SF3">
    <property type="entry name" value="HTH-TYPE TRANSCRIPTIONAL REGULATOR RV1931C"/>
    <property type="match status" value="1"/>
</dbReference>
<dbReference type="SMART" id="SM00342">
    <property type="entry name" value="HTH_ARAC"/>
    <property type="match status" value="1"/>
</dbReference>
<evidence type="ECO:0000259" key="3">
    <source>
        <dbReference type="PROSITE" id="PS01124"/>
    </source>
</evidence>
<dbReference type="PROSITE" id="PS01124">
    <property type="entry name" value="HTH_ARAC_FAMILY_2"/>
    <property type="match status" value="1"/>
</dbReference>
<sequence length="332" mass="36278">MSRDQPAPCPALRVGFVLAPRFTLTAFAGFIDAIRLASDEMDRSGRVDCHWDVLGAEGQPIESSCGVLVQPTGILGDAAHFDYVVVVGGLMHGGQRVPAGTHGFLQAAAKLGVPLIGLCTGSFILARAGLLDGYDICVSWLHHEEFASEFPDLHARSDTLFVIDRDRMTCAGGTSVVHLAAQVIEQHLGRARALKSLRIMIEEEPLPTSAWQPEHVVTRQSQDALVRRAMLLIEQGLAGEPALGEIARRLGIGARQLERRFASDVGVTPRDYRSRLRLSRADWMIRHTDRSMTAIALECGFSDNAHLARTYRARFATSPSRARQSRQSPQPG</sequence>
<dbReference type="CDD" id="cd03136">
    <property type="entry name" value="GATase1_AraC_ArgR_like"/>
    <property type="match status" value="1"/>
</dbReference>
<name>A0ABS7PSP7_9SPHN</name>
<dbReference type="SUPFAM" id="SSF52317">
    <property type="entry name" value="Class I glutamine amidotransferase-like"/>
    <property type="match status" value="1"/>
</dbReference>
<dbReference type="SUPFAM" id="SSF46689">
    <property type="entry name" value="Homeodomain-like"/>
    <property type="match status" value="2"/>
</dbReference>
<evidence type="ECO:0000256" key="2">
    <source>
        <dbReference type="ARBA" id="ARBA00023163"/>
    </source>
</evidence>
<protein>
    <submittedName>
        <fullName evidence="4">GlxA family transcriptional regulator</fullName>
    </submittedName>
</protein>
<dbReference type="InterPro" id="IPR018060">
    <property type="entry name" value="HTH_AraC"/>
</dbReference>
<organism evidence="4 5">
    <name type="scientific">Sphingomonas colocasiae</name>
    <dbReference type="NCBI Taxonomy" id="1848973"/>
    <lineage>
        <taxon>Bacteria</taxon>
        <taxon>Pseudomonadati</taxon>
        <taxon>Pseudomonadota</taxon>
        <taxon>Alphaproteobacteria</taxon>
        <taxon>Sphingomonadales</taxon>
        <taxon>Sphingomonadaceae</taxon>
        <taxon>Sphingomonas</taxon>
    </lineage>
</organism>
<evidence type="ECO:0000256" key="1">
    <source>
        <dbReference type="ARBA" id="ARBA00023015"/>
    </source>
</evidence>
<keyword evidence="5" id="KW-1185">Reference proteome</keyword>
<keyword evidence="1" id="KW-0805">Transcription regulation</keyword>
<evidence type="ECO:0000313" key="5">
    <source>
        <dbReference type="Proteomes" id="UP000706039"/>
    </source>
</evidence>
<dbReference type="Proteomes" id="UP000706039">
    <property type="component" value="Unassembled WGS sequence"/>
</dbReference>
<reference evidence="4 5" key="1">
    <citation type="submission" date="2021-08" db="EMBL/GenBank/DDBJ databases">
        <authorList>
            <person name="Tuo L."/>
        </authorList>
    </citation>
    <scope>NUCLEOTIDE SEQUENCE [LARGE SCALE GENOMIC DNA]</scope>
    <source>
        <strain evidence="4 5">JCM 31229</strain>
    </source>
</reference>
<dbReference type="Pfam" id="PF12833">
    <property type="entry name" value="HTH_18"/>
    <property type="match status" value="1"/>
</dbReference>
<comment type="caution">
    <text evidence="4">The sequence shown here is derived from an EMBL/GenBank/DDBJ whole genome shotgun (WGS) entry which is preliminary data.</text>
</comment>